<sequence>MLQTALKSFARNQNIKKVGHEEVRNYYNYKSAKCPDDTSRKVAEFTNKVQLVILQKL</sequence>
<organism evidence="1 2">
    <name type="scientific">Gigaspora rosea</name>
    <dbReference type="NCBI Taxonomy" id="44941"/>
    <lineage>
        <taxon>Eukaryota</taxon>
        <taxon>Fungi</taxon>
        <taxon>Fungi incertae sedis</taxon>
        <taxon>Mucoromycota</taxon>
        <taxon>Glomeromycotina</taxon>
        <taxon>Glomeromycetes</taxon>
        <taxon>Diversisporales</taxon>
        <taxon>Gigasporaceae</taxon>
        <taxon>Gigaspora</taxon>
    </lineage>
</organism>
<evidence type="ECO:0000313" key="2">
    <source>
        <dbReference type="Proteomes" id="UP000266673"/>
    </source>
</evidence>
<evidence type="ECO:0000313" key="1">
    <source>
        <dbReference type="EMBL" id="RIB02677.1"/>
    </source>
</evidence>
<dbReference type="Proteomes" id="UP000266673">
    <property type="component" value="Unassembled WGS sequence"/>
</dbReference>
<gene>
    <name evidence="1" type="ORF">C2G38_2227200</name>
</gene>
<dbReference type="EMBL" id="QKWP01002624">
    <property type="protein sequence ID" value="RIB02677.1"/>
    <property type="molecule type" value="Genomic_DNA"/>
</dbReference>
<protein>
    <submittedName>
        <fullName evidence="1">Uncharacterized protein</fullName>
    </submittedName>
</protein>
<comment type="caution">
    <text evidence="1">The sequence shown here is derived from an EMBL/GenBank/DDBJ whole genome shotgun (WGS) entry which is preliminary data.</text>
</comment>
<dbReference type="AlphaFoldDB" id="A0A397U0X1"/>
<proteinExistence type="predicted"/>
<accession>A0A397U0X1</accession>
<name>A0A397U0X1_9GLOM</name>
<reference evidence="1 2" key="1">
    <citation type="submission" date="2018-06" db="EMBL/GenBank/DDBJ databases">
        <title>Comparative genomics reveals the genomic features of Rhizophagus irregularis, R. cerebriforme, R. diaphanum and Gigaspora rosea, and their symbiotic lifestyle signature.</title>
        <authorList>
            <person name="Morin E."/>
            <person name="San Clemente H."/>
            <person name="Chen E.C.H."/>
            <person name="De La Providencia I."/>
            <person name="Hainaut M."/>
            <person name="Kuo A."/>
            <person name="Kohler A."/>
            <person name="Murat C."/>
            <person name="Tang N."/>
            <person name="Roy S."/>
            <person name="Loubradou J."/>
            <person name="Henrissat B."/>
            <person name="Grigoriev I.V."/>
            <person name="Corradi N."/>
            <person name="Roux C."/>
            <person name="Martin F.M."/>
        </authorList>
    </citation>
    <scope>NUCLEOTIDE SEQUENCE [LARGE SCALE GENOMIC DNA]</scope>
    <source>
        <strain evidence="1 2">DAOM 194757</strain>
    </source>
</reference>
<keyword evidence="2" id="KW-1185">Reference proteome</keyword>